<proteinExistence type="predicted"/>
<dbReference type="Gene3D" id="3.80.10.10">
    <property type="entry name" value="Ribonuclease Inhibitor"/>
    <property type="match status" value="1"/>
</dbReference>
<dbReference type="InterPro" id="IPR032675">
    <property type="entry name" value="LRR_dom_sf"/>
</dbReference>
<comment type="caution">
    <text evidence="1">The sequence shown here is derived from an EMBL/GenBank/DDBJ whole genome shotgun (WGS) entry which is preliminary data.</text>
</comment>
<keyword evidence="2" id="KW-1185">Reference proteome</keyword>
<dbReference type="SUPFAM" id="SSF52047">
    <property type="entry name" value="RNI-like"/>
    <property type="match status" value="1"/>
</dbReference>
<dbReference type="AlphaFoldDB" id="A0A152A241"/>
<gene>
    <name evidence="1" type="ORF">DLAC_03318</name>
</gene>
<dbReference type="InParanoid" id="A0A152A241"/>
<evidence type="ECO:0000313" key="2">
    <source>
        <dbReference type="Proteomes" id="UP000076078"/>
    </source>
</evidence>
<protein>
    <submittedName>
        <fullName evidence="1">Uncharacterized protein</fullName>
    </submittedName>
</protein>
<dbReference type="Proteomes" id="UP000076078">
    <property type="component" value="Unassembled WGS sequence"/>
</dbReference>
<reference evidence="1 2" key="1">
    <citation type="submission" date="2015-12" db="EMBL/GenBank/DDBJ databases">
        <title>Dictyostelia acquired genes for synthesis and detection of signals that induce cell-type specialization by lateral gene transfer from prokaryotes.</title>
        <authorList>
            <person name="Gloeckner G."/>
            <person name="Schaap P."/>
        </authorList>
    </citation>
    <scope>NUCLEOTIDE SEQUENCE [LARGE SCALE GENOMIC DNA]</scope>
    <source>
        <strain evidence="1 2">TK</strain>
    </source>
</reference>
<sequence length="589" mass="68433">MSQWLPNLIIKKILDYYNCEYNEYILWNLCKFSVVSKEFNVKVISKLKHVLIDITEYNRVELVIALIVNRNCRIHLGGNIKDINNLVLRKWNSITNNNNQHDILALISEITMTTYYKSLTKALKYFYMLPNLKSVKCSQDSPPSQIYQLDRKKSVIESQDNLIEFRKFLKLKSTMLTERRLHTLSNIQVTFKCQSGMSFIDIGEMDSFDAIETCKTLDIIGLSNFGMFNINEKNIKNFQNLTSLTLALMTLSCDECSMFMNVLQNLVEYNLVKLNSDKTYELRRYDKVFQELSKHPSITSFSFGAGGAVEHSSLVELLNNNQTLRSVYLHILVLTKSVVTPIVNYTLEKLNLSGSVDSQFQWEGSSNINSLTIRCELRFCRNMILNNHKHTLKELYIYPNDLNELVIPLLEQAKVLRILHVTKDAMVHNPPKVSFSEKDHPRFIKSLQSCSTLQILSMDYNVIPMECFIDMVELKHPSLFKLNITICKSKFNITKLQDALAYNTNLQTLHLNYLDTLKSSDILKVLEKTIKFNHNLFHFSFPKYVEKKLDGHQELLRLLNLNTNIQTIGFIDKSNPFWKTNKISRISYL</sequence>
<name>A0A152A241_TIELA</name>
<dbReference type="EMBL" id="LODT01000016">
    <property type="protein sequence ID" value="KYR00165.1"/>
    <property type="molecule type" value="Genomic_DNA"/>
</dbReference>
<accession>A0A152A241</accession>
<evidence type="ECO:0000313" key="1">
    <source>
        <dbReference type="EMBL" id="KYR00165.1"/>
    </source>
</evidence>
<organism evidence="1 2">
    <name type="scientific">Tieghemostelium lacteum</name>
    <name type="common">Slime mold</name>
    <name type="synonym">Dictyostelium lacteum</name>
    <dbReference type="NCBI Taxonomy" id="361077"/>
    <lineage>
        <taxon>Eukaryota</taxon>
        <taxon>Amoebozoa</taxon>
        <taxon>Evosea</taxon>
        <taxon>Eumycetozoa</taxon>
        <taxon>Dictyostelia</taxon>
        <taxon>Dictyosteliales</taxon>
        <taxon>Raperosteliaceae</taxon>
        <taxon>Tieghemostelium</taxon>
    </lineage>
</organism>